<evidence type="ECO:0000259" key="3">
    <source>
        <dbReference type="Pfam" id="PF24507"/>
    </source>
</evidence>
<feature type="compositionally biased region" description="Basic and acidic residues" evidence="1">
    <location>
        <begin position="1304"/>
        <end position="1323"/>
    </location>
</feature>
<proteinExistence type="predicted"/>
<dbReference type="NCBIfam" id="NF012200">
    <property type="entry name" value="choice_anch_D"/>
    <property type="match status" value="1"/>
</dbReference>
<evidence type="ECO:0000259" key="4">
    <source>
        <dbReference type="Pfam" id="PF24816"/>
    </source>
</evidence>
<keyword evidence="7" id="KW-1185">Reference proteome</keyword>
<dbReference type="InterPro" id="IPR057467">
    <property type="entry name" value="Ig_CFAP65_8th"/>
</dbReference>
<feature type="domain" description="CFAP65-like ninth Ig-like" evidence="4">
    <location>
        <begin position="827"/>
        <end position="1005"/>
    </location>
</feature>
<dbReference type="Pfam" id="PF24816">
    <property type="entry name" value="Ig_CFAP65__9th"/>
    <property type="match status" value="1"/>
</dbReference>
<dbReference type="GO" id="GO:0005737">
    <property type="term" value="C:cytoplasm"/>
    <property type="evidence" value="ECO:0007669"/>
    <property type="project" value="UniProtKB-SubCell"/>
</dbReference>
<name>A0A8T3DTH8_9TELE</name>
<dbReference type="Gene3D" id="2.60.40.10">
    <property type="entry name" value="Immunoglobulins"/>
    <property type="match status" value="3"/>
</dbReference>
<dbReference type="PANTHER" id="PTHR46127">
    <property type="entry name" value="CILIA- AND FLAGELLA-ASSOCIATED PROTEIN 65"/>
    <property type="match status" value="1"/>
</dbReference>
<reference evidence="6" key="1">
    <citation type="submission" date="2021-01" db="EMBL/GenBank/DDBJ databases">
        <authorList>
            <person name="Zahm M."/>
            <person name="Roques C."/>
            <person name="Cabau C."/>
            <person name="Klopp C."/>
            <person name="Donnadieu C."/>
            <person name="Jouanno E."/>
            <person name="Lampietro C."/>
            <person name="Louis A."/>
            <person name="Herpin A."/>
            <person name="Echchiki A."/>
            <person name="Berthelot C."/>
            <person name="Parey E."/>
            <person name="Roest-Crollius H."/>
            <person name="Braasch I."/>
            <person name="Postlethwait J."/>
            <person name="Bobe J."/>
            <person name="Montfort J."/>
            <person name="Bouchez O."/>
            <person name="Begum T."/>
            <person name="Mejri S."/>
            <person name="Adams A."/>
            <person name="Chen W.-J."/>
            <person name="Guiguen Y."/>
        </authorList>
    </citation>
    <scope>NUCLEOTIDE SEQUENCE</scope>
    <source>
        <tissue evidence="6">Blood</tissue>
    </source>
</reference>
<sequence length="1505" mass="167240">MSRRSGELQRRGASQRSCFLGVETWAELVWDSWELGREFTMALQLKNVHGKLQKLRFRPPASQVFSMPFSHVITLSPGTTGSLPVTFRPLERREYSDCIEFHSSMGTFRVSLRATLPCHALVVPESVLVPPCAVLDSSHAPFQLRNSSKLRTHFLWEVNAPFQLCPVSGALEPGEECTVTVMFRPQGALVYQEQASCLFGEKGESRCGVLIRGLAKYPHLQLCGVEQEAGGSVLDFGCVPVGQTLERHFHIYNPTPVSTSYRLARVGRAPLGTVDCSSIEYLSLTCQGGVSKTLLKLRGTCSGPEVSLSATVVDFGCVPLGGEAWRTVEISNSAAAEACFQFDTDATGHSVFTVTPPCGTLPGNSRLTLRVRFCPQHPIPHHRRAPCLLLHRDPLFLDMIGTCHSEQQKPAILKPEHLDRYHLHLARGLTCYPPDILSAMLAEGKMQLDQEGALTLAEAVLERPPVADCALPESTPMEEYFWGCGAVALDIPMKTGVSSHVTVDPPELLFQDEARSLPLSITNHTKGRLTLVWTSAPDSPFSISPTSCELSPLKSTSFRVTYTPTQPNTLHGAQLECFAFYKMLRDHRQVDERTLCPSWCVTVRVSGHSFQPGRQHFTPASLCSALWCGLVPPESHQILMLRGVPQDNQSRTLELPLSLQLNASPKHTQVLTVVSAVEQPRVALEGDGSLFFRPTAVGSSSTRSQMLKNTSRLPLHFCWQITSPDGRVLRHPTREWHPTAQRGPGEAVHCGSRHGEKDSDKDPVVLRLESHRGTVPARSRMVMRSTVRLPRRAQYCWTISYQILSSSGSELSGLQYLCQVKVEGVYPVLQVTDIRGSGGAEDLSKLQLWGLFSVDALNSYLRRDPTPPELTHRVPPEDSLPPSFSPVLLDFNFSAAPLGSDPSAVLMVLENPGSIPVDWALLFPEDQQLELECWAESMDFSPSDLQHMKVQDHRLFTASPRSGTLQPGQQRAVQLTHRHAFAGTDLLPVLLKLSHGRAILLNFVGVTVERDRPYVHFASSSHTFTPVAIGGFNPPKQVYELYNGGVVPVRYHIDTAPLEQLKEDNFGHPVLQCLTPVERYTLATRPTWSGSSPPSRRKHTAWTSRCTCWRGTLRWCGSWGVAGTVAQRERPLHPTSNLCPAPRGCPYLDSWCSCRRSGFPWEIYLSVPETHASSSSPMCLTMRECSTPGTCPPTTASRSRWFQAVGSWLQERALSAHFTLHTSGCPSFYLLDLTCQVTAERAVLRYEQDLRQWEEEREKQREEFTITEGGAQPSHSPLESSTQTLPPIRSSSTALVGVTCARPSRAERRAQREAEQVWRKPEPPRPTLLHLGVTARSHSPQEFQSCFPSRFSTHYLQRAGQPTSPCRPQCRDSALLRHESEREIITHVVSSILRSLLDDPQFHQSLVETSADPDTLSDSKLHHEGLKESEQEQHLSVQSAIRRSPEFADLVEDVLLNTLQNLMTEAFLGELLLTARPRTIALPPSSPRKSPRSSSRRPSRELQIP</sequence>
<dbReference type="Pfam" id="PF25248">
    <property type="entry name" value="Ig_CFAP65_8th"/>
    <property type="match status" value="1"/>
</dbReference>
<dbReference type="GO" id="GO:0036126">
    <property type="term" value="C:sperm flagellum"/>
    <property type="evidence" value="ECO:0007669"/>
    <property type="project" value="TreeGrafter"/>
</dbReference>
<dbReference type="EMBL" id="JAERUA010000005">
    <property type="protein sequence ID" value="KAI1899114.1"/>
    <property type="molecule type" value="Genomic_DNA"/>
</dbReference>
<dbReference type="InterPro" id="IPR056305">
    <property type="entry name" value="Ig_CFAP65_10th"/>
</dbReference>
<dbReference type="InterPro" id="IPR058536">
    <property type="entry name" value="Ig_CFAP65_4th"/>
</dbReference>
<dbReference type="Pfam" id="PF24507">
    <property type="entry name" value="Ig_CFAP65_4th"/>
    <property type="match status" value="1"/>
</dbReference>
<dbReference type="PANTHER" id="PTHR46127:SF1">
    <property type="entry name" value="CILIA- AND FLAGELLA-ASSOCIATED PROTEIN 65"/>
    <property type="match status" value="1"/>
</dbReference>
<dbReference type="InterPro" id="IPR052614">
    <property type="entry name" value="CFAP65"/>
</dbReference>
<organism evidence="6 7">
    <name type="scientific">Albula goreensis</name>
    <dbReference type="NCBI Taxonomy" id="1534307"/>
    <lineage>
        <taxon>Eukaryota</taxon>
        <taxon>Metazoa</taxon>
        <taxon>Chordata</taxon>
        <taxon>Craniata</taxon>
        <taxon>Vertebrata</taxon>
        <taxon>Euteleostomi</taxon>
        <taxon>Actinopterygii</taxon>
        <taxon>Neopterygii</taxon>
        <taxon>Teleostei</taxon>
        <taxon>Albuliformes</taxon>
        <taxon>Albulidae</taxon>
        <taxon>Albula</taxon>
    </lineage>
</organism>
<feature type="region of interest" description="Disordered" evidence="1">
    <location>
        <begin position="1480"/>
        <end position="1505"/>
    </location>
</feature>
<evidence type="ECO:0000259" key="2">
    <source>
        <dbReference type="Pfam" id="PF24291"/>
    </source>
</evidence>
<feature type="domain" description="CFAP65 tenth Ig-like" evidence="2">
    <location>
        <begin position="1008"/>
        <end position="1076"/>
    </location>
</feature>
<evidence type="ECO:0000259" key="5">
    <source>
        <dbReference type="Pfam" id="PF25248"/>
    </source>
</evidence>
<evidence type="ECO:0008006" key="8">
    <source>
        <dbReference type="Google" id="ProtNLM"/>
    </source>
</evidence>
<feature type="region of interest" description="Disordered" evidence="1">
    <location>
        <begin position="1304"/>
        <end position="1326"/>
    </location>
</feature>
<protein>
    <recommendedName>
        <fullName evidence="8">Coiled-coil domain-containing protein 108</fullName>
    </recommendedName>
</protein>
<feature type="region of interest" description="Disordered" evidence="1">
    <location>
        <begin position="1259"/>
        <end position="1288"/>
    </location>
</feature>
<gene>
    <name evidence="6" type="ORF">AGOR_G00058210</name>
</gene>
<evidence type="ECO:0000256" key="1">
    <source>
        <dbReference type="SAM" id="MobiDB-lite"/>
    </source>
</evidence>
<feature type="domain" description="CFAP65 eight Ig-like" evidence="5">
    <location>
        <begin position="754"/>
        <end position="824"/>
    </location>
</feature>
<feature type="region of interest" description="Disordered" evidence="1">
    <location>
        <begin position="735"/>
        <end position="760"/>
    </location>
</feature>
<dbReference type="InterPro" id="IPR056344">
    <property type="entry name" value="Ig_CFAP65-like_9th"/>
</dbReference>
<comment type="caution">
    <text evidence="6">The sequence shown here is derived from an EMBL/GenBank/DDBJ whole genome shotgun (WGS) entry which is preliminary data.</text>
</comment>
<dbReference type="InterPro" id="IPR013783">
    <property type="entry name" value="Ig-like_fold"/>
</dbReference>
<feature type="domain" description="CFAP65 fourth Ig-like" evidence="3">
    <location>
        <begin position="313"/>
        <end position="406"/>
    </location>
</feature>
<accession>A0A8T3DTH8</accession>
<dbReference type="SUPFAM" id="SSF49354">
    <property type="entry name" value="PapD-like"/>
    <property type="match status" value="1"/>
</dbReference>
<evidence type="ECO:0000313" key="7">
    <source>
        <dbReference type="Proteomes" id="UP000829720"/>
    </source>
</evidence>
<dbReference type="Pfam" id="PF24291">
    <property type="entry name" value="Ig_CFAP65"/>
    <property type="match status" value="1"/>
</dbReference>
<evidence type="ECO:0000313" key="6">
    <source>
        <dbReference type="EMBL" id="KAI1899114.1"/>
    </source>
</evidence>
<dbReference type="Proteomes" id="UP000829720">
    <property type="component" value="Unassembled WGS sequence"/>
</dbReference>
<dbReference type="InterPro" id="IPR008962">
    <property type="entry name" value="PapD-like_sf"/>
</dbReference>
<dbReference type="OrthoDB" id="415597at2759"/>
<dbReference type="GO" id="GO:0007288">
    <property type="term" value="P:sperm axoneme assembly"/>
    <property type="evidence" value="ECO:0007669"/>
    <property type="project" value="TreeGrafter"/>
</dbReference>
<feature type="compositionally biased region" description="Polar residues" evidence="1">
    <location>
        <begin position="1273"/>
        <end position="1288"/>
    </location>
</feature>